<dbReference type="AlphaFoldDB" id="A0A023BDI8"/>
<dbReference type="GeneID" id="22910495"/>
<evidence type="ECO:0000313" key="2">
    <source>
        <dbReference type="Proteomes" id="UP000019763"/>
    </source>
</evidence>
<dbReference type="RefSeq" id="XP_011128633.1">
    <property type="nucleotide sequence ID" value="XM_011130331.1"/>
</dbReference>
<comment type="caution">
    <text evidence="1">The sequence shown here is derived from an EMBL/GenBank/DDBJ whole genome shotgun (WGS) entry which is preliminary data.</text>
</comment>
<protein>
    <submittedName>
        <fullName evidence="1">Uncharacterized protein</fullName>
    </submittedName>
</protein>
<proteinExistence type="predicted"/>
<organism evidence="1 2">
    <name type="scientific">Gregarina niphandrodes</name>
    <name type="common">Septate eugregarine</name>
    <dbReference type="NCBI Taxonomy" id="110365"/>
    <lineage>
        <taxon>Eukaryota</taxon>
        <taxon>Sar</taxon>
        <taxon>Alveolata</taxon>
        <taxon>Apicomplexa</taxon>
        <taxon>Conoidasida</taxon>
        <taxon>Gregarinasina</taxon>
        <taxon>Eugregarinorida</taxon>
        <taxon>Gregarinidae</taxon>
        <taxon>Gregarina</taxon>
    </lineage>
</organism>
<name>A0A023BDI8_GRENI</name>
<reference evidence="1" key="1">
    <citation type="submission" date="2013-12" db="EMBL/GenBank/DDBJ databases">
        <authorList>
            <person name="Omoto C.K."/>
            <person name="Sibley D."/>
            <person name="Venepally P."/>
            <person name="Hadjithomas M."/>
            <person name="Karamycheva S."/>
            <person name="Brunk B."/>
            <person name="Roos D."/>
            <person name="Caler E."/>
            <person name="Lorenzi H."/>
        </authorList>
    </citation>
    <scope>NUCLEOTIDE SEQUENCE</scope>
</reference>
<dbReference type="Proteomes" id="UP000019763">
    <property type="component" value="Unassembled WGS sequence"/>
</dbReference>
<sequence length="674" mass="75099">MKANKSGCLELSLSVHVLLSGFGNEVGAASCDLVSGSVSPRTSRRPGVNLGPDVTLVVDGESNAIPYGDLKRVQGVVADMIRDYFDQDVKGSAPEIKTVGQSSLDRCMRTLEQRLVTVGSNPGMTFGTSGKRPCCSWQWAGVAGELYERLDRDRMVALLKQCALLVSRPTGMTDQWYLAKILQRCLDSRRIKRLMKNVGVECDEGFECTMLLPDMIMADHFVRFPATNEAGRRVIFSISHVAYWLLRTKGKVGRFRKVLGSGTAGEYHWGRIDDFSIKLTRFLWDLWGAERFGRISQLAKQLLPVEVGASMPETCFFWCFVGAIARTNTPEYQTFCSQIGFVPEGKNRVWVLEDQHKDFVERITRLEKEAGGPPEAITTEELQAPQGVDANVEEAQKYVAEMIQDFCKVEGPSTAPLSTLAEPSLSQIMTIVENILSHGQNITTPSHHGTWRWARVAGALYNRLDRSRILELLDSCQTHFGGREEMTDQWYLTKLLQAFAGRRRAASSSLVDRIMNPDERTFAGMILPDIVMARHFVGLPATTTESDRLTIWTVIHVVSWMIKARSNKISGKQTRYMNAGIDDNSIELAAVLFNLWGPERLQQQYVGAAAKLLGTCAIILVLTPVCNPTRKAENGKYKTKAMRFSDGYRTPIAHIPPGPLPVQQKPLQAHLPVN</sequence>
<dbReference type="VEuPathDB" id="CryptoDB:GNI_006110"/>
<evidence type="ECO:0000313" key="1">
    <source>
        <dbReference type="EMBL" id="EZG87871.1"/>
    </source>
</evidence>
<dbReference type="OrthoDB" id="2320141at2759"/>
<dbReference type="EMBL" id="AFNH02000046">
    <property type="protein sequence ID" value="EZG87871.1"/>
    <property type="molecule type" value="Genomic_DNA"/>
</dbReference>
<accession>A0A023BDI8</accession>
<gene>
    <name evidence="1" type="ORF">GNI_006110</name>
</gene>
<keyword evidence="2" id="KW-1185">Reference proteome</keyword>